<gene>
    <name evidence="4" type="primary">fokIM</name>
    <name evidence="4" type="ORF">Pla8534_47800</name>
</gene>
<evidence type="ECO:0000256" key="1">
    <source>
        <dbReference type="ARBA" id="ARBA00022603"/>
    </source>
</evidence>
<accession>A0A518DYS5</accession>
<dbReference type="REBASE" id="355801">
    <property type="entry name" value="M.Pba8534ORF47800P"/>
</dbReference>
<dbReference type="SUPFAM" id="SSF53335">
    <property type="entry name" value="S-adenosyl-L-methionine-dependent methyltransferases"/>
    <property type="match status" value="1"/>
</dbReference>
<dbReference type="EC" id="2.1.1.72" evidence="4"/>
<name>A0A518DYS5_9BACT</name>
<evidence type="ECO:0000256" key="2">
    <source>
        <dbReference type="ARBA" id="ARBA00022679"/>
    </source>
</evidence>
<protein>
    <submittedName>
        <fullName evidence="4">Modification methylase FokI</fullName>
        <ecNumber evidence="4">2.1.1.72</ecNumber>
    </submittedName>
</protein>
<evidence type="ECO:0000256" key="3">
    <source>
        <dbReference type="ARBA" id="ARBA00022691"/>
    </source>
</evidence>
<keyword evidence="1 4" id="KW-0489">Methyltransferase</keyword>
<dbReference type="InterPro" id="IPR012327">
    <property type="entry name" value="MeTrfase_D12"/>
</dbReference>
<evidence type="ECO:0000313" key="5">
    <source>
        <dbReference type="Proteomes" id="UP000317648"/>
    </source>
</evidence>
<dbReference type="PRINTS" id="PR00505">
    <property type="entry name" value="D12N6MTFRASE"/>
</dbReference>
<reference evidence="4 5" key="1">
    <citation type="submission" date="2019-02" db="EMBL/GenBank/DDBJ databases">
        <title>Deep-cultivation of Planctomycetes and their phenomic and genomic characterization uncovers novel biology.</title>
        <authorList>
            <person name="Wiegand S."/>
            <person name="Jogler M."/>
            <person name="Boedeker C."/>
            <person name="Pinto D."/>
            <person name="Vollmers J."/>
            <person name="Rivas-Marin E."/>
            <person name="Kohn T."/>
            <person name="Peeters S.H."/>
            <person name="Heuer A."/>
            <person name="Rast P."/>
            <person name="Oberbeckmann S."/>
            <person name="Bunk B."/>
            <person name="Jeske O."/>
            <person name="Meyerdierks A."/>
            <person name="Storesund J.E."/>
            <person name="Kallscheuer N."/>
            <person name="Luecker S."/>
            <person name="Lage O.M."/>
            <person name="Pohl T."/>
            <person name="Merkel B.J."/>
            <person name="Hornburger P."/>
            <person name="Mueller R.-W."/>
            <person name="Bruemmer F."/>
            <person name="Labrenz M."/>
            <person name="Spormann A.M."/>
            <person name="Op den Camp H."/>
            <person name="Overmann J."/>
            <person name="Amann R."/>
            <person name="Jetten M.S.M."/>
            <person name="Mascher T."/>
            <person name="Medema M.H."/>
            <person name="Devos D.P."/>
            <person name="Kaster A.-K."/>
            <person name="Ovreas L."/>
            <person name="Rohde M."/>
            <person name="Galperin M.Y."/>
            <person name="Jogler C."/>
        </authorList>
    </citation>
    <scope>NUCLEOTIDE SEQUENCE [LARGE SCALE GENOMIC DNA]</scope>
    <source>
        <strain evidence="4 5">Pla85_3_4</strain>
    </source>
</reference>
<sequence>MSPMLSRSARTPSGTPITEGIKYAGSKRKLVPQILALADQVGAKSVLDGFAGSTRVSQAFARAGYHVTANDVNVWSQVFATCYLRCERPASAFADLLEHLNGLPPVDGWFTENYGGDPGAGVGPKRPWQLHNTRRIDAIREEIDRLALSGTERAVALTSLILAMDKVDSTLGHYVSYLRHWSRRSYGRLELQVPALVSQNEEQAARHTIRQADVFDVAGAAVDLAYYDPPYGSSNEKMPPSRVRYAAYYHVWTTVCQNDKPDLFGKAQRRADSSDGIAASVFEEFRRNPQTGRFLAVEAIERLLQSTAAPWVLLSYSSGGRATAEELHAAIARSGRIVELVERDHQRNVMAGMKWTNDWIREIDQPHREFLFLIERSAAASDETGR</sequence>
<dbReference type="GO" id="GO:0032259">
    <property type="term" value="P:methylation"/>
    <property type="evidence" value="ECO:0007669"/>
    <property type="project" value="UniProtKB-KW"/>
</dbReference>
<organism evidence="4 5">
    <name type="scientific">Lignipirellula cremea</name>
    <dbReference type="NCBI Taxonomy" id="2528010"/>
    <lineage>
        <taxon>Bacteria</taxon>
        <taxon>Pseudomonadati</taxon>
        <taxon>Planctomycetota</taxon>
        <taxon>Planctomycetia</taxon>
        <taxon>Pirellulales</taxon>
        <taxon>Pirellulaceae</taxon>
        <taxon>Lignipirellula</taxon>
    </lineage>
</organism>
<dbReference type="GO" id="GO:0009007">
    <property type="term" value="F:site-specific DNA-methyltransferase (adenine-specific) activity"/>
    <property type="evidence" value="ECO:0007669"/>
    <property type="project" value="UniProtKB-EC"/>
</dbReference>
<dbReference type="Pfam" id="PF02086">
    <property type="entry name" value="MethyltransfD12"/>
    <property type="match status" value="1"/>
</dbReference>
<keyword evidence="2 4" id="KW-0808">Transferase</keyword>
<evidence type="ECO:0000313" key="4">
    <source>
        <dbReference type="EMBL" id="QDU96955.1"/>
    </source>
</evidence>
<dbReference type="InterPro" id="IPR029063">
    <property type="entry name" value="SAM-dependent_MTases_sf"/>
</dbReference>
<dbReference type="GO" id="GO:0009307">
    <property type="term" value="P:DNA restriction-modification system"/>
    <property type="evidence" value="ECO:0007669"/>
    <property type="project" value="InterPro"/>
</dbReference>
<keyword evidence="3" id="KW-0949">S-adenosyl-L-methionine</keyword>
<dbReference type="KEGG" id="lcre:Pla8534_47800"/>
<dbReference type="AlphaFoldDB" id="A0A518DYS5"/>
<dbReference type="Proteomes" id="UP000317648">
    <property type="component" value="Chromosome"/>
</dbReference>
<proteinExistence type="predicted"/>
<dbReference type="EMBL" id="CP036433">
    <property type="protein sequence ID" value="QDU96955.1"/>
    <property type="molecule type" value="Genomic_DNA"/>
</dbReference>
<keyword evidence="5" id="KW-1185">Reference proteome</keyword>